<protein>
    <submittedName>
        <fullName evidence="9">Leucine-rich repeat serine/threonine-protein kinase 2</fullName>
    </submittedName>
</protein>
<keyword evidence="3 6" id="KW-0547">Nucleotide-binding</keyword>
<dbReference type="Gene3D" id="3.40.50.300">
    <property type="entry name" value="P-loop containing nucleotide triphosphate hydrolases"/>
    <property type="match status" value="1"/>
</dbReference>
<dbReference type="InterPro" id="IPR032171">
    <property type="entry name" value="COR-A"/>
</dbReference>
<keyword evidence="4 9" id="KW-0418">Kinase</keyword>
<evidence type="ECO:0000256" key="5">
    <source>
        <dbReference type="ARBA" id="ARBA00022840"/>
    </source>
</evidence>
<dbReference type="Pfam" id="PF00069">
    <property type="entry name" value="Pkinase"/>
    <property type="match status" value="1"/>
</dbReference>
<feature type="compositionally biased region" description="Polar residues" evidence="7">
    <location>
        <begin position="780"/>
        <end position="796"/>
    </location>
</feature>
<feature type="region of interest" description="Disordered" evidence="7">
    <location>
        <begin position="411"/>
        <end position="482"/>
    </location>
</feature>
<dbReference type="Proteomes" id="UP000225706">
    <property type="component" value="Unassembled WGS sequence"/>
</dbReference>
<dbReference type="InterPro" id="IPR036322">
    <property type="entry name" value="WD40_repeat_dom_sf"/>
</dbReference>
<evidence type="ECO:0000256" key="3">
    <source>
        <dbReference type="ARBA" id="ARBA00022741"/>
    </source>
</evidence>
<keyword evidence="1" id="KW-0808">Transferase</keyword>
<evidence type="ECO:0000256" key="6">
    <source>
        <dbReference type="PROSITE-ProRule" id="PRU10141"/>
    </source>
</evidence>
<dbReference type="GO" id="GO:0004674">
    <property type="term" value="F:protein serine/threonine kinase activity"/>
    <property type="evidence" value="ECO:0007669"/>
    <property type="project" value="UniProtKB-EC"/>
</dbReference>
<organism evidence="9 10">
    <name type="scientific">Stylophora pistillata</name>
    <name type="common">Smooth cauliflower coral</name>
    <dbReference type="NCBI Taxonomy" id="50429"/>
    <lineage>
        <taxon>Eukaryota</taxon>
        <taxon>Metazoa</taxon>
        <taxon>Cnidaria</taxon>
        <taxon>Anthozoa</taxon>
        <taxon>Hexacorallia</taxon>
        <taxon>Scleractinia</taxon>
        <taxon>Astrocoeniina</taxon>
        <taxon>Pocilloporidae</taxon>
        <taxon>Stylophora</taxon>
    </lineage>
</organism>
<dbReference type="InterPro" id="IPR015943">
    <property type="entry name" value="WD40/YVTN_repeat-like_dom_sf"/>
</dbReference>
<dbReference type="InterPro" id="IPR051681">
    <property type="entry name" value="Ser/Thr_Kinases-Pseudokinases"/>
</dbReference>
<feature type="compositionally biased region" description="Polar residues" evidence="7">
    <location>
        <begin position="697"/>
        <end position="710"/>
    </location>
</feature>
<gene>
    <name evidence="9" type="primary">Lrrk2</name>
    <name evidence="9" type="ORF">AWC38_SpisGene8980</name>
</gene>
<evidence type="ECO:0000256" key="4">
    <source>
        <dbReference type="ARBA" id="ARBA00022777"/>
    </source>
</evidence>
<dbReference type="InterPro" id="IPR011009">
    <property type="entry name" value="Kinase-like_dom_sf"/>
</dbReference>
<keyword evidence="10" id="KW-1185">Reference proteome</keyword>
<dbReference type="PROSITE" id="PS50011">
    <property type="entry name" value="PROTEIN_KINASE_DOM"/>
    <property type="match status" value="1"/>
</dbReference>
<dbReference type="SUPFAM" id="SSF56112">
    <property type="entry name" value="Protein kinase-like (PK-like)"/>
    <property type="match status" value="1"/>
</dbReference>
<dbReference type="PANTHER" id="PTHR44329">
    <property type="entry name" value="SERINE/THREONINE-PROTEIN KINASE TNNI3K-RELATED"/>
    <property type="match status" value="1"/>
</dbReference>
<feature type="compositionally biased region" description="Basic residues" evidence="7">
    <location>
        <begin position="445"/>
        <end position="454"/>
    </location>
</feature>
<dbReference type="Gene3D" id="1.10.510.10">
    <property type="entry name" value="Transferase(Phosphotransferase) domain 1"/>
    <property type="match status" value="1"/>
</dbReference>
<dbReference type="SUPFAM" id="SSF50978">
    <property type="entry name" value="WD40 repeat-like"/>
    <property type="match status" value="1"/>
</dbReference>
<evidence type="ECO:0000259" key="8">
    <source>
        <dbReference type="PROSITE" id="PS50011"/>
    </source>
</evidence>
<keyword evidence="5 6" id="KW-0067">ATP-binding</keyword>
<sequence length="1701" mass="190611">MLTSWLDTIAASAANTNLIIVGTHLDKVRKNKEKGFPERMRELVEELVSLPKYNRINVKGIKEVSCALDNREGIDSLRVTIYDVARSLQKSGRGQVLVMGEKIPHSFLSVADVIQAKRKELRDKGRMPILHKSEYEALVLDTIKNDPLDIEDTNDLTEVTQFMHERGILMHYNDPNQDLQDLFFIDPQWLCELMAQVVTLPVVNPFIHNGILKLEDLPLIFRGEQFPHDNSPQFIRLLNRFQIACSLDEDRVLIPSKLPAQQPDEATNDDLPFITLKRLHSLPYIPHGFWCRLISRLLFYMKDMLSSGENFNHQGYNTSPFQLDPFCCRCPLTVVDIPDGRPVESDYDGHLSPSLIFPHPSFHPSLGGSLENLQGSLNDSPGLVRFFSGQRQGNYINGRFFAYPDISSRSDSGFEYSSEDDDEARARSEGNTNRTFPGASSRDGPRRRNRRIFKHGTDPGRQGQDDTIADLDSGTPKSDSSVPILRQNFRLASFCPSYEDGSCGTLTSEVSCTSLRQLQGSSTPDHRPSANCMAENENAINLPRRGELPDVQAGQNLQDISQRESPSEKIDDLLEVKTTQHCNSDDNDSVPYFSAGSRSCTPDHTPRDQTDNHQYSSESEAAWDNPDIGLSSAVTREVPETGHPGDSLVADDPEGSPQLTEDCPRGPHYQQCTVEEKVNVEISSALIGLISDKESSQESFHTGSSQGSSETGDDSMEIRTVYDDKEIVAGNHLSDSTANGVRIEVGKNEFLSNLSSHSSPSTSFQSADVSIGTPRGTSFFAASTPTHPTDGTSVESGTDKPRSPTPHLPDCPFVEEYPVDFLPELPTDLATLIDDDFLHCWKSGVCLRHPRLFLLLHCVTDTGSNRQIIHTEVSPSRQGRRVLSFVVDHIDTLIREWYQELSMTDGQQPKVRQLIPCMICEKLGLPPFKFAFAECQHQSSESDFIRCPNHPKLVLDLHKIAPDIMLHDVDPDLLLSHEDITYEDAESSVLGSGGFGKVFRGECRGQAVAIKFYIQRDESDPLRHYREVRKELNVLRRVRQHPFLINIIGVSLRPLCLVLELAERGALTEILSSPKLIDRIVLFRIAYQVADALRFLHNMGVIYRDLKPENVLVWSLDEHSDLHVKLIDFGTANFATSTGLISLSGSPGNHAPEMLESANKEEYTFQVDVYSYAILLYQIITRLIPFIEYDSGAKINAAVIAGERPQWQHVPVAFFGLPTLTELMLRCWSGRPTKRPTTAEITDQVREPAFQCLIAKQPVASGQQSVRHACHVRDSLDLWLACDDHTGNRIFIYDGRRLSMKFSFSIETYQEQRLLFQIQYMHVMAPFVLIAVRGEVALVNAYSTSSESRYKCVASMRFDQPVSCVASNDEYVFVGLLDGNVRCILKTDMKKTSKKRASFTFNVGRHRILSLAVAQDKLWVSTSRYIYRYLTKPGEVEAFDIDAVWYGGPEGMENNPQTQISFLKVTHDEKSVLSVCRSVLSKWDSENRQNHFSVDCTNVLRGLATESKSHKDHDDAATCITCVEPTNDSIWVGTASGHIMIFDSETGKLLTWFHPFDETRSLTVVNSPGPCGTEQGYVISTGKGLRPDGLGPICKLSAERVKEIPWQDTNRKVSEPELKKTSTGRKLRTPTPPVDGQENDAVDANPTSRPKCSMIMWELLSKNGFTRIEAKSGRERFSWSYGAKAKCSDQSLQNGDENNEE</sequence>
<dbReference type="InterPro" id="IPR017441">
    <property type="entry name" value="Protein_kinase_ATP_BS"/>
</dbReference>
<feature type="region of interest" description="Disordered" evidence="7">
    <location>
        <begin position="1607"/>
        <end position="1648"/>
    </location>
</feature>
<dbReference type="STRING" id="50429.A0A2B4S8X0"/>
<feature type="region of interest" description="Disordered" evidence="7">
    <location>
        <begin position="693"/>
        <end position="715"/>
    </location>
</feature>
<feature type="binding site" evidence="6">
    <location>
        <position position="1011"/>
    </location>
    <ligand>
        <name>ATP</name>
        <dbReference type="ChEBI" id="CHEBI:30616"/>
    </ligand>
</feature>
<dbReference type="PROSITE" id="PS00108">
    <property type="entry name" value="PROTEIN_KINASE_ST"/>
    <property type="match status" value="1"/>
</dbReference>
<dbReference type="InterPro" id="IPR000719">
    <property type="entry name" value="Prot_kinase_dom"/>
</dbReference>
<feature type="domain" description="Protein kinase" evidence="8">
    <location>
        <begin position="984"/>
        <end position="1250"/>
    </location>
</feature>
<keyword evidence="2" id="KW-0677">Repeat</keyword>
<accession>A0A2B4S8X0</accession>
<dbReference type="Pfam" id="PF16095">
    <property type="entry name" value="COR-A"/>
    <property type="match status" value="1"/>
</dbReference>
<dbReference type="InterPro" id="IPR056602">
    <property type="entry name" value="Beta-prop_LRRK2"/>
</dbReference>
<feature type="compositionally biased region" description="Basic and acidic residues" evidence="7">
    <location>
        <begin position="1607"/>
        <end position="1620"/>
    </location>
</feature>
<evidence type="ECO:0000256" key="1">
    <source>
        <dbReference type="ARBA" id="ARBA00022679"/>
    </source>
</evidence>
<comment type="caution">
    <text evidence="9">The sequence shown here is derived from an EMBL/GenBank/DDBJ whole genome shotgun (WGS) entry which is preliminary data.</text>
</comment>
<dbReference type="Pfam" id="PF23748">
    <property type="entry name" value="Beta-prop_LRRK2"/>
    <property type="match status" value="1"/>
</dbReference>
<dbReference type="Gene3D" id="2.130.10.10">
    <property type="entry name" value="YVTN repeat-like/Quinoprotein amine dehydrogenase"/>
    <property type="match status" value="1"/>
</dbReference>
<name>A0A2B4S8X0_STYPI</name>
<dbReference type="SMART" id="SM00220">
    <property type="entry name" value="S_TKc"/>
    <property type="match status" value="1"/>
</dbReference>
<dbReference type="GO" id="GO:0005524">
    <property type="term" value="F:ATP binding"/>
    <property type="evidence" value="ECO:0007669"/>
    <property type="project" value="UniProtKB-UniRule"/>
</dbReference>
<evidence type="ECO:0000256" key="7">
    <source>
        <dbReference type="SAM" id="MobiDB-lite"/>
    </source>
</evidence>
<feature type="region of interest" description="Disordered" evidence="7">
    <location>
        <begin position="775"/>
        <end position="806"/>
    </location>
</feature>
<proteinExistence type="predicted"/>
<dbReference type="OrthoDB" id="6021737at2759"/>
<feature type="region of interest" description="Disordered" evidence="7">
    <location>
        <begin position="578"/>
        <end position="666"/>
    </location>
</feature>
<dbReference type="InterPro" id="IPR008271">
    <property type="entry name" value="Ser/Thr_kinase_AS"/>
</dbReference>
<evidence type="ECO:0000313" key="9">
    <source>
        <dbReference type="EMBL" id="PFX26341.1"/>
    </source>
</evidence>
<dbReference type="PANTHER" id="PTHR44329:SF288">
    <property type="entry name" value="MITOGEN-ACTIVATED PROTEIN KINASE KINASE KINASE 20"/>
    <property type="match status" value="1"/>
</dbReference>
<evidence type="ECO:0000313" key="10">
    <source>
        <dbReference type="Proteomes" id="UP000225706"/>
    </source>
</evidence>
<dbReference type="PROSITE" id="PS00107">
    <property type="entry name" value="PROTEIN_KINASE_ATP"/>
    <property type="match status" value="1"/>
</dbReference>
<reference evidence="10" key="1">
    <citation type="journal article" date="2017" name="bioRxiv">
        <title>Comparative analysis of the genomes of Stylophora pistillata and Acropora digitifera provides evidence for extensive differences between species of corals.</title>
        <authorList>
            <person name="Voolstra C.R."/>
            <person name="Li Y."/>
            <person name="Liew Y.J."/>
            <person name="Baumgarten S."/>
            <person name="Zoccola D."/>
            <person name="Flot J.-F."/>
            <person name="Tambutte S."/>
            <person name="Allemand D."/>
            <person name="Aranda M."/>
        </authorList>
    </citation>
    <scope>NUCLEOTIDE SEQUENCE [LARGE SCALE GENOMIC DNA]</scope>
</reference>
<evidence type="ECO:0000256" key="2">
    <source>
        <dbReference type="ARBA" id="ARBA00022737"/>
    </source>
</evidence>
<dbReference type="EMBL" id="LSMT01000128">
    <property type="protein sequence ID" value="PFX26341.1"/>
    <property type="molecule type" value="Genomic_DNA"/>
</dbReference>
<dbReference type="InterPro" id="IPR027417">
    <property type="entry name" value="P-loop_NTPase"/>
</dbReference>